<evidence type="ECO:0000313" key="2">
    <source>
        <dbReference type="EMBL" id="KAK6996886.1"/>
    </source>
</evidence>
<accession>A0AAW0A0R2</accession>
<evidence type="ECO:0000259" key="1">
    <source>
        <dbReference type="Pfam" id="PF01823"/>
    </source>
</evidence>
<dbReference type="EMBL" id="JAWWNJ010000095">
    <property type="protein sequence ID" value="KAK6996886.1"/>
    <property type="molecule type" value="Genomic_DNA"/>
</dbReference>
<evidence type="ECO:0000313" key="3">
    <source>
        <dbReference type="Proteomes" id="UP001362999"/>
    </source>
</evidence>
<dbReference type="InterPro" id="IPR020864">
    <property type="entry name" value="MACPF"/>
</dbReference>
<sequence>PVLNLTFGRSCVLDLNDSDIEFTGGSNRQKESFVREYADTKNIAAALKLRVFFATPDPITLDAYWERHGAAGAKSTSHKQPISYYVAQHTTRVITASASKPTLALSQEMRSIISLLGPWSENNSFSRDRYYGFFSSYGTHVVVRLAVGGKLRIARWGGTKAAAASGRRKRRDFGGGMNVPKFAFGGNEKHKRNEEPEDEEVIQVHCEGGSEIAPELTSELKTYVESHRSAGWPNVEIRKKWISAIEMEPAFCPDAEETEYMALFSLGGLTSEQRDSLREAFNSYLMTQHNKQHETPAP</sequence>
<dbReference type="Pfam" id="PF01823">
    <property type="entry name" value="MACPF"/>
    <property type="match status" value="1"/>
</dbReference>
<organism evidence="2 3">
    <name type="scientific">Favolaschia claudopus</name>
    <dbReference type="NCBI Taxonomy" id="2862362"/>
    <lineage>
        <taxon>Eukaryota</taxon>
        <taxon>Fungi</taxon>
        <taxon>Dikarya</taxon>
        <taxon>Basidiomycota</taxon>
        <taxon>Agaricomycotina</taxon>
        <taxon>Agaricomycetes</taxon>
        <taxon>Agaricomycetidae</taxon>
        <taxon>Agaricales</taxon>
        <taxon>Marasmiineae</taxon>
        <taxon>Mycenaceae</taxon>
        <taxon>Favolaschia</taxon>
    </lineage>
</organism>
<feature type="domain" description="MACPF" evidence="1">
    <location>
        <begin position="77"/>
        <end position="153"/>
    </location>
</feature>
<feature type="non-terminal residue" evidence="2">
    <location>
        <position position="1"/>
    </location>
</feature>
<keyword evidence="3" id="KW-1185">Reference proteome</keyword>
<gene>
    <name evidence="2" type="ORF">R3P38DRAFT_2390906</name>
</gene>
<dbReference type="Proteomes" id="UP001362999">
    <property type="component" value="Unassembled WGS sequence"/>
</dbReference>
<dbReference type="AlphaFoldDB" id="A0AAW0A0R2"/>
<reference evidence="2 3" key="1">
    <citation type="journal article" date="2024" name="J Genomics">
        <title>Draft genome sequencing and assembly of Favolaschia claudopus CIRM-BRFM 2984 isolated from oak limbs.</title>
        <authorList>
            <person name="Navarro D."/>
            <person name="Drula E."/>
            <person name="Chaduli D."/>
            <person name="Cazenave R."/>
            <person name="Ahrendt S."/>
            <person name="Wang J."/>
            <person name="Lipzen A."/>
            <person name="Daum C."/>
            <person name="Barry K."/>
            <person name="Grigoriev I.V."/>
            <person name="Favel A."/>
            <person name="Rosso M.N."/>
            <person name="Martin F."/>
        </authorList>
    </citation>
    <scope>NUCLEOTIDE SEQUENCE [LARGE SCALE GENOMIC DNA]</scope>
    <source>
        <strain evidence="2 3">CIRM-BRFM 2984</strain>
    </source>
</reference>
<protein>
    <recommendedName>
        <fullName evidence="1">MACPF domain-containing protein</fullName>
    </recommendedName>
</protein>
<comment type="caution">
    <text evidence="2">The sequence shown here is derived from an EMBL/GenBank/DDBJ whole genome shotgun (WGS) entry which is preliminary data.</text>
</comment>
<proteinExistence type="predicted"/>
<name>A0AAW0A0R2_9AGAR</name>
<feature type="non-terminal residue" evidence="2">
    <location>
        <position position="298"/>
    </location>
</feature>